<dbReference type="WBParaSite" id="ACRNAN_scaffold965.g23923.t1">
    <property type="protein sequence ID" value="ACRNAN_scaffold965.g23923.t1"/>
    <property type="gene ID" value="ACRNAN_scaffold965.g23923"/>
</dbReference>
<dbReference type="PANTHER" id="PTHR48070:SF6">
    <property type="entry name" value="ESTERASE OVCA2"/>
    <property type="match status" value="1"/>
</dbReference>
<keyword evidence="5" id="KW-1185">Reference proteome</keyword>
<dbReference type="InterPro" id="IPR029058">
    <property type="entry name" value="AB_hydrolase_fold"/>
</dbReference>
<feature type="domain" description="Serine hydrolase" evidence="4">
    <location>
        <begin position="9"/>
        <end position="227"/>
    </location>
</feature>
<reference evidence="6" key="1">
    <citation type="submission" date="2022-11" db="UniProtKB">
        <authorList>
            <consortium name="WormBaseParasite"/>
        </authorList>
    </citation>
    <scope>IDENTIFICATION</scope>
</reference>
<dbReference type="InterPro" id="IPR005645">
    <property type="entry name" value="FSH-like_dom"/>
</dbReference>
<protein>
    <submittedName>
        <fullName evidence="6">Serine hydrolase FSH domain-containing protein</fullName>
    </submittedName>
</protein>
<dbReference type="GO" id="GO:0016787">
    <property type="term" value="F:hydrolase activity"/>
    <property type="evidence" value="ECO:0007669"/>
    <property type="project" value="UniProtKB-KW"/>
</dbReference>
<dbReference type="FunFam" id="3.40.50.1820:FF:000073">
    <property type="entry name" value="esterase OVCA2 isoform X6"/>
    <property type="match status" value="1"/>
</dbReference>
<comment type="similarity">
    <text evidence="1">Belongs to the LovG family.</text>
</comment>
<feature type="region of interest" description="Disordered" evidence="3">
    <location>
        <begin position="54"/>
        <end position="73"/>
    </location>
</feature>
<evidence type="ECO:0000256" key="1">
    <source>
        <dbReference type="ARBA" id="ARBA00005863"/>
    </source>
</evidence>
<dbReference type="Proteomes" id="UP000887540">
    <property type="component" value="Unplaced"/>
</dbReference>
<keyword evidence="2" id="KW-0378">Hydrolase</keyword>
<evidence type="ECO:0000256" key="2">
    <source>
        <dbReference type="ARBA" id="ARBA00022801"/>
    </source>
</evidence>
<dbReference type="PANTHER" id="PTHR48070">
    <property type="entry name" value="ESTERASE OVCA2"/>
    <property type="match status" value="1"/>
</dbReference>
<dbReference type="Pfam" id="PF03959">
    <property type="entry name" value="FSH1"/>
    <property type="match status" value="1"/>
</dbReference>
<evidence type="ECO:0000259" key="4">
    <source>
        <dbReference type="Pfam" id="PF03959"/>
    </source>
</evidence>
<evidence type="ECO:0000313" key="5">
    <source>
        <dbReference type="Proteomes" id="UP000887540"/>
    </source>
</evidence>
<sequence>MGENSDSNRKLRILCLHGYRQNQHVFRDRTGALRKALKSVAEFEFVSAPLIPEIPATSNGNDEENDNQTNGSFTGEAEKLIPRAWWFSKPENTFSSKDVTEIATGFEESVKVVDEFIKENGPFDGLLGFSQGASMAHLLMCLHQRKEFQQSFKFIILVSAFKSLSSVHNELVKIPITGIPSFHVCGLSDEIVFSNRSEDLAHMFSNPNPIIVKHNGGHCIPPMSAVKKELIEFLSQFKKI</sequence>
<evidence type="ECO:0000256" key="3">
    <source>
        <dbReference type="SAM" id="MobiDB-lite"/>
    </source>
</evidence>
<dbReference type="GO" id="GO:0005634">
    <property type="term" value="C:nucleus"/>
    <property type="evidence" value="ECO:0007669"/>
    <property type="project" value="TreeGrafter"/>
</dbReference>
<dbReference type="SUPFAM" id="SSF53474">
    <property type="entry name" value="alpha/beta-Hydrolases"/>
    <property type="match status" value="1"/>
</dbReference>
<proteinExistence type="inferred from homology"/>
<dbReference type="Gene3D" id="3.40.50.1820">
    <property type="entry name" value="alpha/beta hydrolase"/>
    <property type="match status" value="1"/>
</dbReference>
<dbReference type="AlphaFoldDB" id="A0A914EP44"/>
<organism evidence="5 6">
    <name type="scientific">Acrobeloides nanus</name>
    <dbReference type="NCBI Taxonomy" id="290746"/>
    <lineage>
        <taxon>Eukaryota</taxon>
        <taxon>Metazoa</taxon>
        <taxon>Ecdysozoa</taxon>
        <taxon>Nematoda</taxon>
        <taxon>Chromadorea</taxon>
        <taxon>Rhabditida</taxon>
        <taxon>Tylenchina</taxon>
        <taxon>Cephalobomorpha</taxon>
        <taxon>Cephaloboidea</taxon>
        <taxon>Cephalobidae</taxon>
        <taxon>Acrobeloides</taxon>
    </lineage>
</organism>
<name>A0A914EP44_9BILA</name>
<dbReference type="GO" id="GO:0005737">
    <property type="term" value="C:cytoplasm"/>
    <property type="evidence" value="ECO:0007669"/>
    <property type="project" value="TreeGrafter"/>
</dbReference>
<dbReference type="InterPro" id="IPR050593">
    <property type="entry name" value="LovG"/>
</dbReference>
<evidence type="ECO:0000313" key="6">
    <source>
        <dbReference type="WBParaSite" id="ACRNAN_scaffold965.g23923.t1"/>
    </source>
</evidence>
<dbReference type="GO" id="GO:0032526">
    <property type="term" value="P:response to retinoic acid"/>
    <property type="evidence" value="ECO:0007669"/>
    <property type="project" value="TreeGrafter"/>
</dbReference>
<accession>A0A914EP44</accession>